<dbReference type="InterPro" id="IPR011989">
    <property type="entry name" value="ARM-like"/>
</dbReference>
<comment type="caution">
    <text evidence="1">The sequence shown here is derived from an EMBL/GenBank/DDBJ whole genome shotgun (WGS) entry which is preliminary data.</text>
</comment>
<sequence length="152" mass="17181">MADHEELFARLIDKDAKSACAYADKLAAESRESDHFYPYLDDFAALLNHKNSLVRNRAISILAANARWDSENRYDALIDEFLSHVTDEKPITARQCIQALPEIGLVKPNLILQIRAALENADLTGYRDSMQPLILKDIVSALQKIAEQEKKI</sequence>
<accession>A0A644ZWI3</accession>
<reference evidence="1" key="1">
    <citation type="submission" date="2019-08" db="EMBL/GenBank/DDBJ databases">
        <authorList>
            <person name="Kucharzyk K."/>
            <person name="Murdoch R.W."/>
            <person name="Higgins S."/>
            <person name="Loffler F."/>
        </authorList>
    </citation>
    <scope>NUCLEOTIDE SEQUENCE</scope>
</reference>
<dbReference type="EMBL" id="VSSQ01009938">
    <property type="protein sequence ID" value="MPM43003.1"/>
    <property type="molecule type" value="Genomic_DNA"/>
</dbReference>
<dbReference type="Gene3D" id="1.25.10.10">
    <property type="entry name" value="Leucine-rich Repeat Variant"/>
    <property type="match status" value="1"/>
</dbReference>
<evidence type="ECO:0008006" key="2">
    <source>
        <dbReference type="Google" id="ProtNLM"/>
    </source>
</evidence>
<name>A0A644ZWI3_9ZZZZ</name>
<dbReference type="InterPro" id="IPR016024">
    <property type="entry name" value="ARM-type_fold"/>
</dbReference>
<organism evidence="1">
    <name type="scientific">bioreactor metagenome</name>
    <dbReference type="NCBI Taxonomy" id="1076179"/>
    <lineage>
        <taxon>unclassified sequences</taxon>
        <taxon>metagenomes</taxon>
        <taxon>ecological metagenomes</taxon>
    </lineage>
</organism>
<dbReference type="AlphaFoldDB" id="A0A644ZWI3"/>
<proteinExistence type="predicted"/>
<evidence type="ECO:0000313" key="1">
    <source>
        <dbReference type="EMBL" id="MPM43003.1"/>
    </source>
</evidence>
<gene>
    <name evidence="1" type="ORF">SDC9_89675</name>
</gene>
<protein>
    <recommendedName>
        <fullName evidence="2">SufBD protein</fullName>
    </recommendedName>
</protein>
<dbReference type="SUPFAM" id="SSF48371">
    <property type="entry name" value="ARM repeat"/>
    <property type="match status" value="1"/>
</dbReference>